<evidence type="ECO:0000313" key="3">
    <source>
        <dbReference type="Proteomes" id="UP000613193"/>
    </source>
</evidence>
<dbReference type="InterPro" id="IPR013078">
    <property type="entry name" value="His_Pase_superF_clade-1"/>
</dbReference>
<feature type="chain" id="PRO_5037734925" evidence="1">
    <location>
        <begin position="28"/>
        <end position="201"/>
    </location>
</feature>
<dbReference type="InterPro" id="IPR029033">
    <property type="entry name" value="His_PPase_superfam"/>
</dbReference>
<gene>
    <name evidence="2" type="ORF">I5M19_12820</name>
</gene>
<dbReference type="RefSeq" id="WP_200066728.1">
    <property type="nucleotide sequence ID" value="NZ_JAEHFW010000002.1"/>
</dbReference>
<dbReference type="EMBL" id="JAEHFW010000002">
    <property type="protein sequence ID" value="MBK0380199.1"/>
    <property type="molecule type" value="Genomic_DNA"/>
</dbReference>
<protein>
    <submittedName>
        <fullName evidence="2">Histidine phosphatase family protein</fullName>
    </submittedName>
</protein>
<evidence type="ECO:0000256" key="1">
    <source>
        <dbReference type="SAM" id="SignalP"/>
    </source>
</evidence>
<dbReference type="CDD" id="cd07067">
    <property type="entry name" value="HP_PGM_like"/>
    <property type="match status" value="1"/>
</dbReference>
<dbReference type="GO" id="GO:0016791">
    <property type="term" value="F:phosphatase activity"/>
    <property type="evidence" value="ECO:0007669"/>
    <property type="project" value="TreeGrafter"/>
</dbReference>
<dbReference type="Pfam" id="PF00300">
    <property type="entry name" value="His_Phos_1"/>
    <property type="match status" value="1"/>
</dbReference>
<dbReference type="InterPro" id="IPR050275">
    <property type="entry name" value="PGM_Phosphatase"/>
</dbReference>
<keyword evidence="3" id="KW-1185">Reference proteome</keyword>
<dbReference type="PANTHER" id="PTHR48100:SF1">
    <property type="entry name" value="HISTIDINE PHOSPHATASE FAMILY PROTEIN-RELATED"/>
    <property type="match status" value="1"/>
</dbReference>
<dbReference type="AlphaFoldDB" id="A0A934UN95"/>
<evidence type="ECO:0000313" key="2">
    <source>
        <dbReference type="EMBL" id="MBK0380199.1"/>
    </source>
</evidence>
<organism evidence="2 3">
    <name type="scientific">Mucilaginibacter segetis</name>
    <dbReference type="NCBI Taxonomy" id="2793071"/>
    <lineage>
        <taxon>Bacteria</taxon>
        <taxon>Pseudomonadati</taxon>
        <taxon>Bacteroidota</taxon>
        <taxon>Sphingobacteriia</taxon>
        <taxon>Sphingobacteriales</taxon>
        <taxon>Sphingobacteriaceae</taxon>
        <taxon>Mucilaginibacter</taxon>
    </lineage>
</organism>
<proteinExistence type="predicted"/>
<comment type="caution">
    <text evidence="2">The sequence shown here is derived from an EMBL/GenBank/DDBJ whole genome shotgun (WGS) entry which is preliminary data.</text>
</comment>
<dbReference type="Proteomes" id="UP000613193">
    <property type="component" value="Unassembled WGS sequence"/>
</dbReference>
<feature type="signal peptide" evidence="1">
    <location>
        <begin position="1"/>
        <end position="27"/>
    </location>
</feature>
<keyword evidence="1" id="KW-0732">Signal</keyword>
<dbReference type="Gene3D" id="3.40.50.1240">
    <property type="entry name" value="Phosphoglycerate mutase-like"/>
    <property type="match status" value="1"/>
</dbReference>
<sequence>MKNVFVNAKFFKLLLICLLLNNYNALAQKTTIWIVRHAEKAKTSTGDDDPSLTAEGQQRAKDLANELKHKHIKAIYVTNYKRTGQTAKPLAVKNKILPREYTGDIKKFADVIYRNFRGKNVLIIGHSNTVMPLLAAFGADTPFTTLNEGDYDMLFKVTKKESGETELEVTYFGANHHVSELPEKYKPEVTHPEIIRPFTNF</sequence>
<dbReference type="PANTHER" id="PTHR48100">
    <property type="entry name" value="BROAD-SPECIFICITY PHOSPHATASE YOR283W-RELATED"/>
    <property type="match status" value="1"/>
</dbReference>
<dbReference type="SUPFAM" id="SSF53254">
    <property type="entry name" value="Phosphoglycerate mutase-like"/>
    <property type="match status" value="1"/>
</dbReference>
<name>A0A934UN95_9SPHI</name>
<reference evidence="2" key="1">
    <citation type="submission" date="2020-12" db="EMBL/GenBank/DDBJ databases">
        <title>Bacterial novel species Mucilaginibacter sp. SD-g isolated from soil.</title>
        <authorList>
            <person name="Jung H.-Y."/>
        </authorList>
    </citation>
    <scope>NUCLEOTIDE SEQUENCE</scope>
    <source>
        <strain evidence="2">SD-g</strain>
    </source>
</reference>
<dbReference type="GO" id="GO:0005737">
    <property type="term" value="C:cytoplasm"/>
    <property type="evidence" value="ECO:0007669"/>
    <property type="project" value="TreeGrafter"/>
</dbReference>
<accession>A0A934UN95</accession>